<dbReference type="RefSeq" id="WP_090217165.1">
    <property type="nucleotide sequence ID" value="NZ_FMWG01000003.1"/>
</dbReference>
<dbReference type="EMBL" id="FMWG01000003">
    <property type="protein sequence ID" value="SCZ57740.1"/>
    <property type="molecule type" value="Genomic_DNA"/>
</dbReference>
<keyword evidence="1" id="KW-0732">Signal</keyword>
<gene>
    <name evidence="3" type="ORF">SAMN04488118_103135</name>
</gene>
<dbReference type="STRING" id="1156985.SAMN04488118_103135"/>
<dbReference type="SUPFAM" id="SSF50952">
    <property type="entry name" value="Soluble quinoprotein glucose dehydrogenase"/>
    <property type="match status" value="1"/>
</dbReference>
<dbReference type="PANTHER" id="PTHR19328">
    <property type="entry name" value="HEDGEHOG-INTERACTING PROTEIN"/>
    <property type="match status" value="1"/>
</dbReference>
<feature type="chain" id="PRO_5011534238" evidence="1">
    <location>
        <begin position="23"/>
        <end position="369"/>
    </location>
</feature>
<organism evidence="3 4">
    <name type="scientific">Epibacterium ulvae</name>
    <dbReference type="NCBI Taxonomy" id="1156985"/>
    <lineage>
        <taxon>Bacteria</taxon>
        <taxon>Pseudomonadati</taxon>
        <taxon>Pseudomonadota</taxon>
        <taxon>Alphaproteobacteria</taxon>
        <taxon>Rhodobacterales</taxon>
        <taxon>Roseobacteraceae</taxon>
        <taxon>Epibacterium</taxon>
    </lineage>
</organism>
<name>A0A1G5Q8E5_9RHOB</name>
<feature type="domain" description="Glucose/Sorbosone dehydrogenase" evidence="2">
    <location>
        <begin position="42"/>
        <end position="363"/>
    </location>
</feature>
<dbReference type="InterPro" id="IPR012938">
    <property type="entry name" value="Glc/Sorbosone_DH"/>
</dbReference>
<dbReference type="InterPro" id="IPR011042">
    <property type="entry name" value="6-blade_b-propeller_TolB-like"/>
</dbReference>
<feature type="signal peptide" evidence="1">
    <location>
        <begin position="1"/>
        <end position="22"/>
    </location>
</feature>
<dbReference type="InterPro" id="IPR011041">
    <property type="entry name" value="Quinoprot_gluc/sorb_DH_b-prop"/>
</dbReference>
<dbReference type="Proteomes" id="UP000198767">
    <property type="component" value="Unassembled WGS sequence"/>
</dbReference>
<evidence type="ECO:0000313" key="3">
    <source>
        <dbReference type="EMBL" id="SCZ57740.1"/>
    </source>
</evidence>
<sequence>MSLSRSLFTAAILGFSALSPLAADPFPTSQGALDITEVANGLDIPWGFNFLPNGDVLLTERDGKLIYISEDGTHTVQNPPKVAIEGQGGLLDVLVPRDFAQTREVLFTAARRTNGGHGTAVLSARLSPDGKRLSAHRVLFQVPGDDSPFHFGSRLREGHDGSIYVSLGERGTRQHAQNIGHPPGSILRLRRNGKPYPGNPFVDTPGAAPEIWSFGHRNPQGMAIDAQGEVWVSEHGAKGGDEINLIQKGANYGWPIIAYGRHYSGAKIGVGTHQTGLQQPKWYWDPSIAPSGLMIYSGKLWPEWEGDFFVGSLKFDYISRLEGTPLKEIEQLKSQHTGRIRDVREAPDGSIWFASQDNGALYRITPKVR</sequence>
<dbReference type="Gene3D" id="2.120.10.30">
    <property type="entry name" value="TolB, C-terminal domain"/>
    <property type="match status" value="1"/>
</dbReference>
<evidence type="ECO:0000259" key="2">
    <source>
        <dbReference type="Pfam" id="PF07995"/>
    </source>
</evidence>
<evidence type="ECO:0000313" key="4">
    <source>
        <dbReference type="Proteomes" id="UP000198767"/>
    </source>
</evidence>
<dbReference type="PANTHER" id="PTHR19328:SF75">
    <property type="entry name" value="ALDOSE SUGAR DEHYDROGENASE YLII"/>
    <property type="match status" value="1"/>
</dbReference>
<dbReference type="Pfam" id="PF07995">
    <property type="entry name" value="GSDH"/>
    <property type="match status" value="1"/>
</dbReference>
<dbReference type="AlphaFoldDB" id="A0A1G5Q8E5"/>
<proteinExistence type="predicted"/>
<keyword evidence="4" id="KW-1185">Reference proteome</keyword>
<dbReference type="OrthoDB" id="9770043at2"/>
<protein>
    <submittedName>
        <fullName evidence="3">Glucose/arabinose dehydrogenase, beta-propeller fold</fullName>
    </submittedName>
</protein>
<evidence type="ECO:0000256" key="1">
    <source>
        <dbReference type="SAM" id="SignalP"/>
    </source>
</evidence>
<reference evidence="3 4" key="1">
    <citation type="submission" date="2016-10" db="EMBL/GenBank/DDBJ databases">
        <authorList>
            <person name="de Groot N.N."/>
        </authorList>
    </citation>
    <scope>NUCLEOTIDE SEQUENCE [LARGE SCALE GENOMIC DNA]</scope>
    <source>
        <strain evidence="3 4">U95</strain>
    </source>
</reference>
<accession>A0A1G5Q8E5</accession>